<dbReference type="EMBL" id="JBBCAQ010000018">
    <property type="protein sequence ID" value="KAK7595340.1"/>
    <property type="molecule type" value="Genomic_DNA"/>
</dbReference>
<keyword evidence="3" id="KW-1185">Reference proteome</keyword>
<evidence type="ECO:0000313" key="2">
    <source>
        <dbReference type="EMBL" id="KAK7595340.1"/>
    </source>
</evidence>
<gene>
    <name evidence="2" type="ORF">V9T40_013165</name>
</gene>
<feature type="compositionally biased region" description="Pro residues" evidence="1">
    <location>
        <begin position="35"/>
        <end position="45"/>
    </location>
</feature>
<evidence type="ECO:0000256" key="1">
    <source>
        <dbReference type="SAM" id="MobiDB-lite"/>
    </source>
</evidence>
<feature type="region of interest" description="Disordered" evidence="1">
    <location>
        <begin position="27"/>
        <end position="65"/>
    </location>
</feature>
<sequence>MAHLAVATSPSSARCTISSLFIAASPSSSPFVCQQPPPPPPPPTQPRSTLRPARPLHLQHKPKPRNDKLFVVDDDEIYPEIRPRAIGTGIPIPRPGPAVPLPIPIRLPFLTSRIARIAPPLPLPSHLPTRRDTVVYKFLFFISSSSPPAALHQYCLPPRASYLSATVRPISLLIINYLGVCVRSTLPPSTRSHNKEKPTTSLGDSPNARKSSAVRR</sequence>
<dbReference type="AlphaFoldDB" id="A0AAN9TN95"/>
<reference evidence="2 3" key="1">
    <citation type="submission" date="2024-03" db="EMBL/GenBank/DDBJ databases">
        <title>Adaptation during the transition from Ophiocordyceps entomopathogen to insect associate is accompanied by gene loss and intensified selection.</title>
        <authorList>
            <person name="Ward C.M."/>
            <person name="Onetto C.A."/>
            <person name="Borneman A.R."/>
        </authorList>
    </citation>
    <scope>NUCLEOTIDE SEQUENCE [LARGE SCALE GENOMIC DNA]</scope>
    <source>
        <strain evidence="2">AWRI1</strain>
        <tissue evidence="2">Single Adult Female</tissue>
    </source>
</reference>
<organism evidence="2 3">
    <name type="scientific">Parthenolecanium corni</name>
    <dbReference type="NCBI Taxonomy" id="536013"/>
    <lineage>
        <taxon>Eukaryota</taxon>
        <taxon>Metazoa</taxon>
        <taxon>Ecdysozoa</taxon>
        <taxon>Arthropoda</taxon>
        <taxon>Hexapoda</taxon>
        <taxon>Insecta</taxon>
        <taxon>Pterygota</taxon>
        <taxon>Neoptera</taxon>
        <taxon>Paraneoptera</taxon>
        <taxon>Hemiptera</taxon>
        <taxon>Sternorrhyncha</taxon>
        <taxon>Coccoidea</taxon>
        <taxon>Coccidae</taxon>
        <taxon>Parthenolecanium</taxon>
    </lineage>
</organism>
<accession>A0AAN9TN95</accession>
<feature type="compositionally biased region" description="Polar residues" evidence="1">
    <location>
        <begin position="199"/>
        <end position="210"/>
    </location>
</feature>
<proteinExistence type="predicted"/>
<evidence type="ECO:0000313" key="3">
    <source>
        <dbReference type="Proteomes" id="UP001367676"/>
    </source>
</evidence>
<dbReference type="Proteomes" id="UP001367676">
    <property type="component" value="Unassembled WGS sequence"/>
</dbReference>
<protein>
    <submittedName>
        <fullName evidence="2">Uncharacterized protein</fullName>
    </submittedName>
</protein>
<comment type="caution">
    <text evidence="2">The sequence shown here is derived from an EMBL/GenBank/DDBJ whole genome shotgun (WGS) entry which is preliminary data.</text>
</comment>
<feature type="region of interest" description="Disordered" evidence="1">
    <location>
        <begin position="188"/>
        <end position="216"/>
    </location>
</feature>
<name>A0AAN9TN95_9HEMI</name>